<dbReference type="PANTHER" id="PTHR43775:SF20">
    <property type="entry name" value="HYBRID PKS-NRPS SYNTHETASE APDA"/>
    <property type="match status" value="1"/>
</dbReference>
<comment type="caution">
    <text evidence="7">The sequence shown here is derived from an EMBL/GenBank/DDBJ whole genome shotgun (WGS) entry which is preliminary data.</text>
</comment>
<name>A0AAN6Y875_9PEZI</name>
<keyword evidence="8" id="KW-1185">Reference proteome</keyword>
<feature type="domain" description="Ketoreductase" evidence="6">
    <location>
        <begin position="98"/>
        <end position="279"/>
    </location>
</feature>
<dbReference type="Gene3D" id="3.40.50.720">
    <property type="entry name" value="NAD(P)-binding Rossmann-like Domain"/>
    <property type="match status" value="1"/>
</dbReference>
<dbReference type="SUPFAM" id="SSF51735">
    <property type="entry name" value="NAD(P)-binding Rossmann-fold domains"/>
    <property type="match status" value="1"/>
</dbReference>
<keyword evidence="3" id="KW-0808">Transferase</keyword>
<dbReference type="SUPFAM" id="SSF52777">
    <property type="entry name" value="CoA-dependent acyltransferases"/>
    <property type="match status" value="1"/>
</dbReference>
<dbReference type="GO" id="GO:0044550">
    <property type="term" value="P:secondary metabolite biosynthetic process"/>
    <property type="evidence" value="ECO:0007669"/>
    <property type="project" value="TreeGrafter"/>
</dbReference>
<evidence type="ECO:0000256" key="3">
    <source>
        <dbReference type="ARBA" id="ARBA00022679"/>
    </source>
</evidence>
<dbReference type="Proteomes" id="UP001301769">
    <property type="component" value="Unassembled WGS sequence"/>
</dbReference>
<gene>
    <name evidence="7" type="ORF">QBC37DRAFT_446829</name>
</gene>
<sequence length="685" mass="74627">MMIGLLRPAPRQLPTLDLQFLDFVNENRVDARVIAETLLRLRLTTRWQRDAVLEVGSAQLTSIALYSLAETVLDWVTTSPVSVQIMPVESHIFLSSHKTYWLTGLSHGLGLSLCEWLFRRGARHIAISSRRPSIPNTWLAGMANAGVSVRAFPCDLTDQQAVRNTHASICSSMPPVGGVALGAMVLDDVSLPEMTLDQLKRVTAPKVQGSLHLHSLFGQGATGFPLDFFVMFSSASSVVGYAGQGNYAAANLFMSALAEHRRRQGLASSVIHIGPVLGVGYVTEKNRERDLRRQVDAGEGMFLSEQDFHRLFAEAVFAGRPVSGQGSGRSASIEVTTGIPRIGIGQEDKPMWASNPVLGHFLRNDVGDGNGVDDRDGGLEVVIPLKTRLRQASSWDEIYNAILGGFLSRISALYRLPVEQLAKEDPATLRLSEMGTDSLLATEIRAWFLKTLQVNIPVLKVLSGSTMMELVTTATQTIPAAWIPLINVDDYKPSAQSRLRISTPAVAICPPVPTITKTALAQQPREEDESDSQSISDGEGCDRHSTPTDGSEKDDTAPSSAVSEFGSGSRRHLSPSPPPRPRAPLPRPPSQPTPFHFYLGVMRVLLARHTAAAMQGRDVAIGIADANRVEQEDREVMGPLVNLLPLRFEAVDKGASFEDTLKDTRQKVLRALSHAKVPFQVLLNE</sequence>
<feature type="compositionally biased region" description="Basic and acidic residues" evidence="5">
    <location>
        <begin position="540"/>
        <end position="556"/>
    </location>
</feature>
<keyword evidence="1" id="KW-0596">Phosphopantetheine</keyword>
<dbReference type="GO" id="GO:0006633">
    <property type="term" value="P:fatty acid biosynthetic process"/>
    <property type="evidence" value="ECO:0007669"/>
    <property type="project" value="TreeGrafter"/>
</dbReference>
<keyword evidence="2" id="KW-0597">Phosphoprotein</keyword>
<dbReference type="InterPro" id="IPR057326">
    <property type="entry name" value="KR_dom"/>
</dbReference>
<dbReference type="InterPro" id="IPR013968">
    <property type="entry name" value="PKS_KR"/>
</dbReference>
<dbReference type="GO" id="GO:0016491">
    <property type="term" value="F:oxidoreductase activity"/>
    <property type="evidence" value="ECO:0007669"/>
    <property type="project" value="UniProtKB-KW"/>
</dbReference>
<evidence type="ECO:0000256" key="4">
    <source>
        <dbReference type="ARBA" id="ARBA00023002"/>
    </source>
</evidence>
<dbReference type="InterPro" id="IPR050091">
    <property type="entry name" value="PKS_NRPS_Biosynth_Enz"/>
</dbReference>
<protein>
    <submittedName>
        <fullName evidence="7">KR domain-containing protein</fullName>
    </submittedName>
</protein>
<dbReference type="EMBL" id="MU858154">
    <property type="protein sequence ID" value="KAK4211242.1"/>
    <property type="molecule type" value="Genomic_DNA"/>
</dbReference>
<evidence type="ECO:0000256" key="2">
    <source>
        <dbReference type="ARBA" id="ARBA00022553"/>
    </source>
</evidence>
<feature type="compositionally biased region" description="Pro residues" evidence="5">
    <location>
        <begin position="575"/>
        <end position="591"/>
    </location>
</feature>
<dbReference type="InterPro" id="IPR036736">
    <property type="entry name" value="ACP-like_sf"/>
</dbReference>
<evidence type="ECO:0000259" key="6">
    <source>
        <dbReference type="SMART" id="SM00822"/>
    </source>
</evidence>
<dbReference type="GO" id="GO:0004312">
    <property type="term" value="F:fatty acid synthase activity"/>
    <property type="evidence" value="ECO:0007669"/>
    <property type="project" value="TreeGrafter"/>
</dbReference>
<feature type="region of interest" description="Disordered" evidence="5">
    <location>
        <begin position="519"/>
        <end position="591"/>
    </location>
</feature>
<dbReference type="Gene3D" id="3.30.559.30">
    <property type="entry name" value="Nonribosomal peptide synthetase, condensation domain"/>
    <property type="match status" value="1"/>
</dbReference>
<dbReference type="InterPro" id="IPR036291">
    <property type="entry name" value="NAD(P)-bd_dom_sf"/>
</dbReference>
<accession>A0AAN6Y875</accession>
<organism evidence="7 8">
    <name type="scientific">Rhypophila decipiens</name>
    <dbReference type="NCBI Taxonomy" id="261697"/>
    <lineage>
        <taxon>Eukaryota</taxon>
        <taxon>Fungi</taxon>
        <taxon>Dikarya</taxon>
        <taxon>Ascomycota</taxon>
        <taxon>Pezizomycotina</taxon>
        <taxon>Sordariomycetes</taxon>
        <taxon>Sordariomycetidae</taxon>
        <taxon>Sordariales</taxon>
        <taxon>Naviculisporaceae</taxon>
        <taxon>Rhypophila</taxon>
    </lineage>
</organism>
<dbReference type="SMART" id="SM00822">
    <property type="entry name" value="PKS_KR"/>
    <property type="match status" value="1"/>
</dbReference>
<dbReference type="PANTHER" id="PTHR43775">
    <property type="entry name" value="FATTY ACID SYNTHASE"/>
    <property type="match status" value="1"/>
</dbReference>
<evidence type="ECO:0000313" key="8">
    <source>
        <dbReference type="Proteomes" id="UP001301769"/>
    </source>
</evidence>
<reference evidence="7" key="2">
    <citation type="submission" date="2023-05" db="EMBL/GenBank/DDBJ databases">
        <authorList>
            <consortium name="Lawrence Berkeley National Laboratory"/>
            <person name="Steindorff A."/>
            <person name="Hensen N."/>
            <person name="Bonometti L."/>
            <person name="Westerberg I."/>
            <person name="Brannstrom I.O."/>
            <person name="Guillou S."/>
            <person name="Cros-Aarteil S."/>
            <person name="Calhoun S."/>
            <person name="Haridas S."/>
            <person name="Kuo A."/>
            <person name="Mondo S."/>
            <person name="Pangilinan J."/>
            <person name="Riley R."/>
            <person name="Labutti K."/>
            <person name="Andreopoulos B."/>
            <person name="Lipzen A."/>
            <person name="Chen C."/>
            <person name="Yanf M."/>
            <person name="Daum C."/>
            <person name="Ng V."/>
            <person name="Clum A."/>
            <person name="Ohm R."/>
            <person name="Martin F."/>
            <person name="Silar P."/>
            <person name="Natvig D."/>
            <person name="Lalanne C."/>
            <person name="Gautier V."/>
            <person name="Ament-Velasquez S.L."/>
            <person name="Kruys A."/>
            <person name="Hutchinson M.I."/>
            <person name="Powell A.J."/>
            <person name="Barry K."/>
            <person name="Miller A.N."/>
            <person name="Grigoriev I.V."/>
            <person name="Debuchy R."/>
            <person name="Gladieux P."/>
            <person name="Thoren M.H."/>
            <person name="Johannesson H."/>
        </authorList>
    </citation>
    <scope>NUCLEOTIDE SEQUENCE</scope>
    <source>
        <strain evidence="7">PSN293</strain>
    </source>
</reference>
<reference evidence="7" key="1">
    <citation type="journal article" date="2023" name="Mol. Phylogenet. Evol.">
        <title>Genome-scale phylogeny and comparative genomics of the fungal order Sordariales.</title>
        <authorList>
            <person name="Hensen N."/>
            <person name="Bonometti L."/>
            <person name="Westerberg I."/>
            <person name="Brannstrom I.O."/>
            <person name="Guillou S."/>
            <person name="Cros-Aarteil S."/>
            <person name="Calhoun S."/>
            <person name="Haridas S."/>
            <person name="Kuo A."/>
            <person name="Mondo S."/>
            <person name="Pangilinan J."/>
            <person name="Riley R."/>
            <person name="LaButti K."/>
            <person name="Andreopoulos B."/>
            <person name="Lipzen A."/>
            <person name="Chen C."/>
            <person name="Yan M."/>
            <person name="Daum C."/>
            <person name="Ng V."/>
            <person name="Clum A."/>
            <person name="Steindorff A."/>
            <person name="Ohm R.A."/>
            <person name="Martin F."/>
            <person name="Silar P."/>
            <person name="Natvig D.O."/>
            <person name="Lalanne C."/>
            <person name="Gautier V."/>
            <person name="Ament-Velasquez S.L."/>
            <person name="Kruys A."/>
            <person name="Hutchinson M.I."/>
            <person name="Powell A.J."/>
            <person name="Barry K."/>
            <person name="Miller A.N."/>
            <person name="Grigoriev I.V."/>
            <person name="Debuchy R."/>
            <person name="Gladieux P."/>
            <person name="Hiltunen Thoren M."/>
            <person name="Johannesson H."/>
        </authorList>
    </citation>
    <scope>NUCLEOTIDE SEQUENCE</scope>
    <source>
        <strain evidence="7">PSN293</strain>
    </source>
</reference>
<dbReference type="Pfam" id="PF08659">
    <property type="entry name" value="KR"/>
    <property type="match status" value="1"/>
</dbReference>
<evidence type="ECO:0000256" key="1">
    <source>
        <dbReference type="ARBA" id="ARBA00022450"/>
    </source>
</evidence>
<evidence type="ECO:0000256" key="5">
    <source>
        <dbReference type="SAM" id="MobiDB-lite"/>
    </source>
</evidence>
<keyword evidence="4" id="KW-0560">Oxidoreductase</keyword>
<proteinExistence type="predicted"/>
<dbReference type="AlphaFoldDB" id="A0AAN6Y875"/>
<dbReference type="SUPFAM" id="SSF47336">
    <property type="entry name" value="ACP-like"/>
    <property type="match status" value="1"/>
</dbReference>
<evidence type="ECO:0000313" key="7">
    <source>
        <dbReference type="EMBL" id="KAK4211242.1"/>
    </source>
</evidence>